<name>A0ABD1CJ87_CULPP</name>
<dbReference type="EMBL" id="JBEHCU010011661">
    <property type="protein sequence ID" value="KAL1376461.1"/>
    <property type="molecule type" value="Genomic_DNA"/>
</dbReference>
<gene>
    <name evidence="1" type="ORF">pipiens_016881</name>
</gene>
<evidence type="ECO:0000313" key="2">
    <source>
        <dbReference type="Proteomes" id="UP001562425"/>
    </source>
</evidence>
<dbReference type="Proteomes" id="UP001562425">
    <property type="component" value="Unassembled WGS sequence"/>
</dbReference>
<accession>A0ABD1CJ87</accession>
<organism evidence="1 2">
    <name type="scientific">Culex pipiens pipiens</name>
    <name type="common">Northern house mosquito</name>
    <dbReference type="NCBI Taxonomy" id="38569"/>
    <lineage>
        <taxon>Eukaryota</taxon>
        <taxon>Metazoa</taxon>
        <taxon>Ecdysozoa</taxon>
        <taxon>Arthropoda</taxon>
        <taxon>Hexapoda</taxon>
        <taxon>Insecta</taxon>
        <taxon>Pterygota</taxon>
        <taxon>Neoptera</taxon>
        <taxon>Endopterygota</taxon>
        <taxon>Diptera</taxon>
        <taxon>Nematocera</taxon>
        <taxon>Culicoidea</taxon>
        <taxon>Culicidae</taxon>
        <taxon>Culicinae</taxon>
        <taxon>Culicini</taxon>
        <taxon>Culex</taxon>
        <taxon>Culex</taxon>
    </lineage>
</organism>
<proteinExistence type="predicted"/>
<dbReference type="AlphaFoldDB" id="A0ABD1CJ87"/>
<reference evidence="1 2" key="1">
    <citation type="submission" date="2024-05" db="EMBL/GenBank/DDBJ databases">
        <title>Culex pipiens pipiens assembly and annotation.</title>
        <authorList>
            <person name="Alout H."/>
            <person name="Durand T."/>
        </authorList>
    </citation>
    <scope>NUCLEOTIDE SEQUENCE [LARGE SCALE GENOMIC DNA]</scope>
    <source>
        <strain evidence="1">HA-2024</strain>
        <tissue evidence="1">Whole body</tissue>
    </source>
</reference>
<sequence>MSVKADEAAVDSPSQATAIAAAPVAEAEVLSWSLLVARNKPFKEPVAAAITTCRRGSQQQEEPELTVAVKPDEPFALVPPENPSPKNVIRRWMDAWM</sequence>
<evidence type="ECO:0000313" key="1">
    <source>
        <dbReference type="EMBL" id="KAL1376461.1"/>
    </source>
</evidence>
<keyword evidence="2" id="KW-1185">Reference proteome</keyword>
<protein>
    <submittedName>
        <fullName evidence="1">Uncharacterized protein</fullName>
    </submittedName>
</protein>
<comment type="caution">
    <text evidence="1">The sequence shown here is derived from an EMBL/GenBank/DDBJ whole genome shotgun (WGS) entry which is preliminary data.</text>
</comment>